<protein>
    <recommendedName>
        <fullName evidence="4">Integral membrane protein</fullName>
    </recommendedName>
</protein>
<reference evidence="2 3" key="1">
    <citation type="journal article" date="2019" name="Int. J. Syst. Evol. Microbiol.">
        <title>The Global Catalogue of Microorganisms (GCM) 10K type strain sequencing project: providing services to taxonomists for standard genome sequencing and annotation.</title>
        <authorList>
            <consortium name="The Broad Institute Genomics Platform"/>
            <consortium name="The Broad Institute Genome Sequencing Center for Infectious Disease"/>
            <person name="Wu L."/>
            <person name="Ma J."/>
        </authorList>
    </citation>
    <scope>NUCLEOTIDE SEQUENCE [LARGE SCALE GENOMIC DNA]</scope>
    <source>
        <strain evidence="2 3">CGMCC 1.15824</strain>
    </source>
</reference>
<organism evidence="2 3">
    <name type="scientific">Saliphagus infecundisoli</name>
    <dbReference type="NCBI Taxonomy" id="1849069"/>
    <lineage>
        <taxon>Archaea</taxon>
        <taxon>Methanobacteriati</taxon>
        <taxon>Methanobacteriota</taxon>
        <taxon>Stenosarchaea group</taxon>
        <taxon>Halobacteria</taxon>
        <taxon>Halobacteriales</taxon>
        <taxon>Natrialbaceae</taxon>
        <taxon>Saliphagus</taxon>
    </lineage>
</organism>
<evidence type="ECO:0008006" key="4">
    <source>
        <dbReference type="Google" id="ProtNLM"/>
    </source>
</evidence>
<comment type="caution">
    <text evidence="2">The sequence shown here is derived from an EMBL/GenBank/DDBJ whole genome shotgun (WGS) entry which is preliminary data.</text>
</comment>
<keyword evidence="1" id="KW-0812">Transmembrane</keyword>
<feature type="transmembrane region" description="Helical" evidence="1">
    <location>
        <begin position="55"/>
        <end position="79"/>
    </location>
</feature>
<dbReference type="Proteomes" id="UP001595925">
    <property type="component" value="Unassembled WGS sequence"/>
</dbReference>
<keyword evidence="3" id="KW-1185">Reference proteome</keyword>
<dbReference type="AlphaFoldDB" id="A0ABD5QGM8"/>
<dbReference type="InterPro" id="IPR055958">
    <property type="entry name" value="DUF7536"/>
</dbReference>
<evidence type="ECO:0000313" key="2">
    <source>
        <dbReference type="EMBL" id="MFC4988239.1"/>
    </source>
</evidence>
<accession>A0ABD5QGM8</accession>
<dbReference type="Pfam" id="PF24380">
    <property type="entry name" value="DUF7536"/>
    <property type="match status" value="1"/>
</dbReference>
<evidence type="ECO:0000256" key="1">
    <source>
        <dbReference type="SAM" id="Phobius"/>
    </source>
</evidence>
<sequence>MSENPENRPDRPSLARALVTVGAKRNAAIGLLAGSLFAAALFAVFVLPGETQESWLLYLGLAGVVAVTTGMLIAVVLTVRSALRVSREIEAG</sequence>
<keyword evidence="1" id="KW-0472">Membrane</keyword>
<name>A0ABD5QGM8_9EURY</name>
<proteinExistence type="predicted"/>
<feature type="transmembrane region" description="Helical" evidence="1">
    <location>
        <begin position="28"/>
        <end position="49"/>
    </location>
</feature>
<gene>
    <name evidence="2" type="ORF">ACFPFO_10810</name>
</gene>
<keyword evidence="1" id="KW-1133">Transmembrane helix</keyword>
<dbReference type="RefSeq" id="WP_114577423.1">
    <property type="nucleotide sequence ID" value="NZ_JAIVEF010000001.1"/>
</dbReference>
<evidence type="ECO:0000313" key="3">
    <source>
        <dbReference type="Proteomes" id="UP001595925"/>
    </source>
</evidence>
<dbReference type="EMBL" id="JBHSJG010000036">
    <property type="protein sequence ID" value="MFC4988239.1"/>
    <property type="molecule type" value="Genomic_DNA"/>
</dbReference>